<evidence type="ECO:0000256" key="1">
    <source>
        <dbReference type="SAM" id="MobiDB-lite"/>
    </source>
</evidence>
<proteinExistence type="predicted"/>
<feature type="region of interest" description="Disordered" evidence="1">
    <location>
        <begin position="29"/>
        <end position="54"/>
    </location>
</feature>
<feature type="non-terminal residue" evidence="2">
    <location>
        <position position="1"/>
    </location>
</feature>
<gene>
    <name evidence="2" type="ORF">DAT39_010073</name>
</gene>
<protein>
    <submittedName>
        <fullName evidence="2">Carbohydrate deacetylase</fullName>
    </submittedName>
</protein>
<feature type="non-terminal residue" evidence="2">
    <location>
        <position position="54"/>
    </location>
</feature>
<evidence type="ECO:0000313" key="3">
    <source>
        <dbReference type="Proteomes" id="UP000727407"/>
    </source>
</evidence>
<dbReference type="Proteomes" id="UP000727407">
    <property type="component" value="Unassembled WGS sequence"/>
</dbReference>
<dbReference type="EMBL" id="QNUK01000142">
    <property type="protein sequence ID" value="KAF5900226.1"/>
    <property type="molecule type" value="Genomic_DNA"/>
</dbReference>
<reference evidence="2" key="1">
    <citation type="submission" date="2020-07" db="EMBL/GenBank/DDBJ databases">
        <title>Clarias magur genome sequencing, assembly and annotation.</title>
        <authorList>
            <person name="Kushwaha B."/>
            <person name="Kumar R."/>
            <person name="Das P."/>
            <person name="Joshi C.G."/>
            <person name="Kumar D."/>
            <person name="Nagpure N.S."/>
            <person name="Pandey M."/>
            <person name="Agarwal S."/>
            <person name="Srivastava S."/>
            <person name="Singh M."/>
            <person name="Sahoo L."/>
            <person name="Jayasankar P."/>
            <person name="Meher P.K."/>
            <person name="Koringa P.G."/>
            <person name="Iquebal M.A."/>
            <person name="Das S.P."/>
            <person name="Bit A."/>
            <person name="Patnaik S."/>
            <person name="Patel N."/>
            <person name="Shah T.M."/>
            <person name="Hinsu A."/>
            <person name="Jena J.K."/>
        </authorList>
    </citation>
    <scope>NUCLEOTIDE SEQUENCE</scope>
    <source>
        <strain evidence="2">CIFAMagur01</strain>
        <tissue evidence="2">Testis</tissue>
    </source>
</reference>
<organism evidence="2 3">
    <name type="scientific">Clarias magur</name>
    <name type="common">Asian catfish</name>
    <name type="synonym">Macropteronotus magur</name>
    <dbReference type="NCBI Taxonomy" id="1594786"/>
    <lineage>
        <taxon>Eukaryota</taxon>
        <taxon>Metazoa</taxon>
        <taxon>Chordata</taxon>
        <taxon>Craniata</taxon>
        <taxon>Vertebrata</taxon>
        <taxon>Euteleostomi</taxon>
        <taxon>Actinopterygii</taxon>
        <taxon>Neopterygii</taxon>
        <taxon>Teleostei</taxon>
        <taxon>Ostariophysi</taxon>
        <taxon>Siluriformes</taxon>
        <taxon>Clariidae</taxon>
        <taxon>Clarias</taxon>
    </lineage>
</organism>
<name>A0A8J4X3J0_CLAMG</name>
<accession>A0A8J4X3J0</accession>
<dbReference type="AlphaFoldDB" id="A0A8J4X3J0"/>
<feature type="compositionally biased region" description="Basic and acidic residues" evidence="1">
    <location>
        <begin position="31"/>
        <end position="48"/>
    </location>
</feature>
<comment type="caution">
    <text evidence="2">The sequence shown here is derived from an EMBL/GenBank/DDBJ whole genome shotgun (WGS) entry which is preliminary data.</text>
</comment>
<sequence length="54" mass="6317">PCSRNGPSRWKDLQARLPMLFSLTLKAYGPDTKKDRQSDRRCLERRETALAVRQ</sequence>
<keyword evidence="3" id="KW-1185">Reference proteome</keyword>
<evidence type="ECO:0000313" key="2">
    <source>
        <dbReference type="EMBL" id="KAF5900226.1"/>
    </source>
</evidence>